<dbReference type="PANTHER" id="PTHR44591">
    <property type="entry name" value="STRESS RESPONSE REGULATOR PROTEIN 1"/>
    <property type="match status" value="1"/>
</dbReference>
<dbReference type="InterPro" id="IPR011652">
    <property type="entry name" value="MORN_2"/>
</dbReference>
<evidence type="ECO:0000256" key="1">
    <source>
        <dbReference type="ARBA" id="ARBA00022553"/>
    </source>
</evidence>
<dbReference type="SMART" id="SM00448">
    <property type="entry name" value="REC"/>
    <property type="match status" value="1"/>
</dbReference>
<dbReference type="Gene3D" id="3.40.50.2300">
    <property type="match status" value="1"/>
</dbReference>
<dbReference type="EMBL" id="CAMXCT020000001">
    <property type="protein sequence ID" value="CAL1125128.1"/>
    <property type="molecule type" value="Genomic_DNA"/>
</dbReference>
<dbReference type="Proteomes" id="UP001152797">
    <property type="component" value="Unassembled WGS sequence"/>
</dbReference>
<dbReference type="GO" id="GO:0000160">
    <property type="term" value="P:phosphorelay signal transduction system"/>
    <property type="evidence" value="ECO:0007669"/>
    <property type="project" value="InterPro"/>
</dbReference>
<dbReference type="PANTHER" id="PTHR44591:SF3">
    <property type="entry name" value="RESPONSE REGULATORY DOMAIN-CONTAINING PROTEIN"/>
    <property type="match status" value="1"/>
</dbReference>
<dbReference type="SUPFAM" id="SSF82185">
    <property type="entry name" value="Histone H3 K4-specific methyltransferase SET7/9 N-terminal domain"/>
    <property type="match status" value="3"/>
</dbReference>
<dbReference type="InterPro" id="IPR013656">
    <property type="entry name" value="PAS_4"/>
</dbReference>
<dbReference type="InterPro" id="IPR050595">
    <property type="entry name" value="Bact_response_regulator"/>
</dbReference>
<dbReference type="SUPFAM" id="SSF55781">
    <property type="entry name" value="GAF domain-like"/>
    <property type="match status" value="1"/>
</dbReference>
<dbReference type="Pfam" id="PF08448">
    <property type="entry name" value="PAS_4"/>
    <property type="match status" value="1"/>
</dbReference>
<dbReference type="Pfam" id="PF00072">
    <property type="entry name" value="Response_reg"/>
    <property type="match status" value="1"/>
</dbReference>
<keyword evidence="1 4" id="KW-0597">Phosphoprotein</keyword>
<comment type="caution">
    <text evidence="7">The sequence shown here is derived from an EMBL/GenBank/DDBJ whole genome shotgun (WGS) entry which is preliminary data.</text>
</comment>
<dbReference type="InterPro" id="IPR003018">
    <property type="entry name" value="GAF"/>
</dbReference>
<dbReference type="Pfam" id="PF13185">
    <property type="entry name" value="GAF_2"/>
    <property type="match status" value="1"/>
</dbReference>
<organism evidence="7">
    <name type="scientific">Cladocopium goreaui</name>
    <dbReference type="NCBI Taxonomy" id="2562237"/>
    <lineage>
        <taxon>Eukaryota</taxon>
        <taxon>Sar</taxon>
        <taxon>Alveolata</taxon>
        <taxon>Dinophyceae</taxon>
        <taxon>Suessiales</taxon>
        <taxon>Symbiodiniaceae</taxon>
        <taxon>Cladocopium</taxon>
    </lineage>
</organism>
<evidence type="ECO:0000313" key="8">
    <source>
        <dbReference type="EMBL" id="CAL4759065.1"/>
    </source>
</evidence>
<evidence type="ECO:0000313" key="7">
    <source>
        <dbReference type="EMBL" id="CAI3971753.1"/>
    </source>
</evidence>
<dbReference type="EMBL" id="CAMXCT010000001">
    <property type="protein sequence ID" value="CAI3971753.1"/>
    <property type="molecule type" value="Genomic_DNA"/>
</dbReference>
<keyword evidence="2" id="KW-0808">Transferase</keyword>
<dbReference type="InterPro" id="IPR001789">
    <property type="entry name" value="Sig_transdc_resp-reg_receiver"/>
</dbReference>
<dbReference type="Gene3D" id="3.30.450.40">
    <property type="match status" value="1"/>
</dbReference>
<evidence type="ECO:0000259" key="6">
    <source>
        <dbReference type="PROSITE" id="PS50110"/>
    </source>
</evidence>
<dbReference type="InterPro" id="IPR011006">
    <property type="entry name" value="CheY-like_superfamily"/>
</dbReference>
<dbReference type="GO" id="GO:0016301">
    <property type="term" value="F:kinase activity"/>
    <property type="evidence" value="ECO:0007669"/>
    <property type="project" value="UniProtKB-KW"/>
</dbReference>
<dbReference type="Gene3D" id="2.20.110.10">
    <property type="entry name" value="Histone H3 K4-specific methyltransferase SET7/9 N-terminal domain"/>
    <property type="match status" value="2"/>
</dbReference>
<evidence type="ECO:0000256" key="5">
    <source>
        <dbReference type="SAM" id="MobiDB-lite"/>
    </source>
</evidence>
<evidence type="ECO:0000256" key="4">
    <source>
        <dbReference type="PROSITE-ProRule" id="PRU00169"/>
    </source>
</evidence>
<keyword evidence="3" id="KW-0418">Kinase</keyword>
<evidence type="ECO:0000313" key="9">
    <source>
        <dbReference type="Proteomes" id="UP001152797"/>
    </source>
</evidence>
<keyword evidence="9" id="KW-1185">Reference proteome</keyword>
<feature type="modified residue" description="4-aspartylphosphate" evidence="4">
    <location>
        <position position="926"/>
    </location>
</feature>
<accession>A0A9P1BFV8</accession>
<gene>
    <name evidence="7" type="ORF">C1SCF055_LOCUS343</name>
</gene>
<evidence type="ECO:0000256" key="2">
    <source>
        <dbReference type="ARBA" id="ARBA00022679"/>
    </source>
</evidence>
<dbReference type="PROSITE" id="PS50110">
    <property type="entry name" value="RESPONSE_REGULATORY"/>
    <property type="match status" value="1"/>
</dbReference>
<dbReference type="Pfam" id="PF07661">
    <property type="entry name" value="MORN_2"/>
    <property type="match status" value="6"/>
</dbReference>
<name>A0A9P1BFV8_9DINO</name>
<dbReference type="InterPro" id="IPR029016">
    <property type="entry name" value="GAF-like_dom_sf"/>
</dbReference>
<proteinExistence type="predicted"/>
<dbReference type="AlphaFoldDB" id="A0A9P1BFV8"/>
<dbReference type="Gene3D" id="3.90.930.1">
    <property type="match status" value="1"/>
</dbReference>
<evidence type="ECO:0000256" key="3">
    <source>
        <dbReference type="ARBA" id="ARBA00022777"/>
    </source>
</evidence>
<sequence>MAGTVLLAQAEPEVEVQRDYFNNGNLRVEREVIRDAEGNAIRHGKEVRYHLSGEPELERRFHNDVLHGPWAEWYASGEKKAEGNYKNGEREGTELHLSRNGVVFLESNYKDGLRHGKRIERIAAETKIVEAEYDEGDLHGEYHEWYPSGTDKLEQHYDHGVLHGFERRWYPSGQLNVESNYAQGQRDGLFQEWFLNGQLINSVNYSNGTAEGEAKTFYANGKKKSEGTYHNGAIEGSWTEYFDNEENLKKAEYNYREGQQHGTQLAWYENGQKTLEINFEDGIEEGPWTEWYESGIKKAEGRYVDGQFEGVQTFWHENGEKWAVREYLRGLRHGTWRDWDEAGTLMNEEYYSGGRKLESPPEGSSSTANEEYRQHFASNSTSARETSLVALRVTPVVSSPVLHGPQNVYKWPVQSHFTHGAEHGLAVRRIEFRSEMLLRTIGDAQNREQELLDRLSDSIEVVTVQSMLRALAQLGRNDFEGVYVSSDHLKDAFQVGKLLQNEKILEGMPDGVALLDSDNTIIWGNGRLRSWAADREVVGANFYSALGSPEILGPDYCPFHTALSSNSNGASTLLRSHDGKYYQVHATAVQEPDNPPRHLIVTVRDVTGEMLQQQKLAAIHQAGADLADIKPDELGQMTVEERIELLKSNILHHTKDLLNYGVVEIRLLDPETGRLDSLLAEGIQDEAARRELYALPQRNGVTGFVAATGKSYLCEDTTEDPLYFEGAAGAKSSLTVPLILHDEVIGTFNVESTEPRAFNESDLQFLEIFTRDLAVALNTLELLVAEKASTAAESVEAIHSAVALPVDDILNDAVNVMENYIGHDPDVVSRLQCILRNARDIKQVIQSVGQKMAPTQAYPLNVPGGEQAELRGRRVLVVDEDGDVRGAAHALLERYGCVVETSHNGAEACLMVRNVAPSKYDAIISDIRLPDMTGYELFLKLQKMLDKVPLILMTGFGYDPGHSIVNARRAGVRSVLFKPFRLDQLLETVVKTISP</sequence>
<dbReference type="EMBL" id="CAMXCT030000001">
    <property type="protein sequence ID" value="CAL4759065.1"/>
    <property type="molecule type" value="Genomic_DNA"/>
</dbReference>
<reference evidence="7" key="1">
    <citation type="submission" date="2022-10" db="EMBL/GenBank/DDBJ databases">
        <authorList>
            <person name="Chen Y."/>
            <person name="Dougan E. K."/>
            <person name="Chan C."/>
            <person name="Rhodes N."/>
            <person name="Thang M."/>
        </authorList>
    </citation>
    <scope>NUCLEOTIDE SEQUENCE</scope>
</reference>
<feature type="region of interest" description="Disordered" evidence="5">
    <location>
        <begin position="352"/>
        <end position="380"/>
    </location>
</feature>
<dbReference type="SUPFAM" id="SSF55785">
    <property type="entry name" value="PYP-like sensor domain (PAS domain)"/>
    <property type="match status" value="1"/>
</dbReference>
<protein>
    <submittedName>
        <fullName evidence="8">C4-dicarboxylate transport transcriptional regulatory protein DctD</fullName>
    </submittedName>
</protein>
<dbReference type="InterPro" id="IPR035965">
    <property type="entry name" value="PAS-like_dom_sf"/>
</dbReference>
<feature type="domain" description="Response regulatory" evidence="6">
    <location>
        <begin position="874"/>
        <end position="993"/>
    </location>
</feature>
<reference evidence="8 9" key="2">
    <citation type="submission" date="2024-05" db="EMBL/GenBank/DDBJ databases">
        <authorList>
            <person name="Chen Y."/>
            <person name="Shah S."/>
            <person name="Dougan E. K."/>
            <person name="Thang M."/>
            <person name="Chan C."/>
        </authorList>
    </citation>
    <scope>NUCLEOTIDE SEQUENCE [LARGE SCALE GENOMIC DNA]</scope>
</reference>
<dbReference type="Gene3D" id="3.30.450.20">
    <property type="entry name" value="PAS domain"/>
    <property type="match status" value="1"/>
</dbReference>
<dbReference type="SUPFAM" id="SSF52172">
    <property type="entry name" value="CheY-like"/>
    <property type="match status" value="1"/>
</dbReference>
<dbReference type="SMART" id="SM00065">
    <property type="entry name" value="GAF"/>
    <property type="match status" value="1"/>
</dbReference>
<dbReference type="CDD" id="cd00156">
    <property type="entry name" value="REC"/>
    <property type="match status" value="1"/>
</dbReference>